<dbReference type="FunFam" id="1.10.10.60:FF:000141">
    <property type="entry name" value="TetR family transcriptional regulator"/>
    <property type="match status" value="1"/>
</dbReference>
<name>A0A1M5EWS5_STRHI</name>
<evidence type="ECO:0000256" key="2">
    <source>
        <dbReference type="ARBA" id="ARBA00023125"/>
    </source>
</evidence>
<dbReference type="STRING" id="2017.SAMN05444320_105167"/>
<dbReference type="PRINTS" id="PR00455">
    <property type="entry name" value="HTHTETR"/>
</dbReference>
<dbReference type="InterPro" id="IPR009057">
    <property type="entry name" value="Homeodomain-like_sf"/>
</dbReference>
<dbReference type="Proteomes" id="UP000184501">
    <property type="component" value="Unassembled WGS sequence"/>
</dbReference>
<dbReference type="EMBL" id="FQVN01000005">
    <property type="protein sequence ID" value="SHF83502.1"/>
    <property type="molecule type" value="Genomic_DNA"/>
</dbReference>
<dbReference type="GO" id="GO:0045892">
    <property type="term" value="P:negative regulation of DNA-templated transcription"/>
    <property type="evidence" value="ECO:0007669"/>
    <property type="project" value="UniProtKB-ARBA"/>
</dbReference>
<evidence type="ECO:0000313" key="6">
    <source>
        <dbReference type="EMBL" id="SHF83502.1"/>
    </source>
</evidence>
<dbReference type="RefSeq" id="WP_073484202.1">
    <property type="nucleotide sequence ID" value="NZ_FQVN01000005.1"/>
</dbReference>
<dbReference type="SUPFAM" id="SSF48498">
    <property type="entry name" value="Tetracyclin repressor-like, C-terminal domain"/>
    <property type="match status" value="1"/>
</dbReference>
<dbReference type="OrthoDB" id="7186128at2"/>
<dbReference type="PROSITE" id="PS50977">
    <property type="entry name" value="HTH_TETR_2"/>
    <property type="match status" value="1"/>
</dbReference>
<feature type="domain" description="HTH tetR-type" evidence="5">
    <location>
        <begin position="12"/>
        <end position="72"/>
    </location>
</feature>
<organism evidence="6 7">
    <name type="scientific">Streptoalloteichus hindustanus</name>
    <dbReference type="NCBI Taxonomy" id="2017"/>
    <lineage>
        <taxon>Bacteria</taxon>
        <taxon>Bacillati</taxon>
        <taxon>Actinomycetota</taxon>
        <taxon>Actinomycetes</taxon>
        <taxon>Pseudonocardiales</taxon>
        <taxon>Pseudonocardiaceae</taxon>
        <taxon>Streptoalloteichus</taxon>
    </lineage>
</organism>
<dbReference type="Pfam" id="PF00440">
    <property type="entry name" value="TetR_N"/>
    <property type="match status" value="1"/>
</dbReference>
<keyword evidence="7" id="KW-1185">Reference proteome</keyword>
<dbReference type="GO" id="GO:0003700">
    <property type="term" value="F:DNA-binding transcription factor activity"/>
    <property type="evidence" value="ECO:0007669"/>
    <property type="project" value="TreeGrafter"/>
</dbReference>
<dbReference type="GO" id="GO:0000976">
    <property type="term" value="F:transcription cis-regulatory region binding"/>
    <property type="evidence" value="ECO:0007669"/>
    <property type="project" value="TreeGrafter"/>
</dbReference>
<evidence type="ECO:0000313" key="7">
    <source>
        <dbReference type="Proteomes" id="UP000184501"/>
    </source>
</evidence>
<dbReference type="InterPro" id="IPR023772">
    <property type="entry name" value="DNA-bd_HTH_TetR-type_CS"/>
</dbReference>
<dbReference type="SUPFAM" id="SSF46689">
    <property type="entry name" value="Homeodomain-like"/>
    <property type="match status" value="1"/>
</dbReference>
<proteinExistence type="predicted"/>
<dbReference type="Gene3D" id="1.10.357.10">
    <property type="entry name" value="Tetracycline Repressor, domain 2"/>
    <property type="match status" value="1"/>
</dbReference>
<dbReference type="Pfam" id="PF14246">
    <property type="entry name" value="TetR_C_7"/>
    <property type="match status" value="1"/>
</dbReference>
<dbReference type="InterPro" id="IPR001647">
    <property type="entry name" value="HTH_TetR"/>
</dbReference>
<dbReference type="InterPro" id="IPR036271">
    <property type="entry name" value="Tet_transcr_reg_TetR-rel_C_sf"/>
</dbReference>
<feature type="DNA-binding region" description="H-T-H motif" evidence="4">
    <location>
        <begin position="35"/>
        <end position="54"/>
    </location>
</feature>
<dbReference type="PROSITE" id="PS01081">
    <property type="entry name" value="HTH_TETR_1"/>
    <property type="match status" value="1"/>
</dbReference>
<evidence type="ECO:0000256" key="4">
    <source>
        <dbReference type="PROSITE-ProRule" id="PRU00335"/>
    </source>
</evidence>
<dbReference type="PANTHER" id="PTHR30055:SF146">
    <property type="entry name" value="HTH-TYPE TRANSCRIPTIONAL DUAL REGULATOR CECR"/>
    <property type="match status" value="1"/>
</dbReference>
<evidence type="ECO:0000259" key="5">
    <source>
        <dbReference type="PROSITE" id="PS50977"/>
    </source>
</evidence>
<keyword evidence="2 4" id="KW-0238">DNA-binding</keyword>
<evidence type="ECO:0000256" key="3">
    <source>
        <dbReference type="ARBA" id="ARBA00023163"/>
    </source>
</evidence>
<reference evidence="6 7" key="1">
    <citation type="submission" date="2016-11" db="EMBL/GenBank/DDBJ databases">
        <authorList>
            <person name="Jaros S."/>
            <person name="Januszkiewicz K."/>
            <person name="Wedrychowicz H."/>
        </authorList>
    </citation>
    <scope>NUCLEOTIDE SEQUENCE [LARGE SCALE GENOMIC DNA]</scope>
    <source>
        <strain evidence="6 7">DSM 44523</strain>
    </source>
</reference>
<keyword evidence="1" id="KW-0805">Transcription regulation</keyword>
<evidence type="ECO:0000256" key="1">
    <source>
        <dbReference type="ARBA" id="ARBA00023015"/>
    </source>
</evidence>
<sequence>MPDTPALRQGSPAKRAAIVRAALDVFVREGYARASVDAIARAASVSKRTIYDYFGDKERLFLSTVEETAAAQAVAFRDLLDHTLGDVADEADLEPALVSFGRAFATEVARSAERAAVMRLMIAEAHHFPALLRTPTEERPAHRALADRLAEFGRRGLLTIPDPDEAAEFLGLLVTVRVNHRSWYGAAPLDDAEIDRLVAGGVRVFLSAYGPSRATDRP</sequence>
<dbReference type="PANTHER" id="PTHR30055">
    <property type="entry name" value="HTH-TYPE TRANSCRIPTIONAL REGULATOR RUTR"/>
    <property type="match status" value="1"/>
</dbReference>
<accession>A0A1M5EWS5</accession>
<dbReference type="InterPro" id="IPR050109">
    <property type="entry name" value="HTH-type_TetR-like_transc_reg"/>
</dbReference>
<dbReference type="InterPro" id="IPR039536">
    <property type="entry name" value="TetR_C_Proteobacteria"/>
</dbReference>
<protein>
    <submittedName>
        <fullName evidence="6">Transcriptional regulator, TetR family</fullName>
    </submittedName>
</protein>
<dbReference type="AlphaFoldDB" id="A0A1M5EWS5"/>
<gene>
    <name evidence="6" type="ORF">SAMN05444320_105167</name>
</gene>
<keyword evidence="3" id="KW-0804">Transcription</keyword>